<proteinExistence type="predicted"/>
<evidence type="ECO:0000313" key="4">
    <source>
        <dbReference type="Proteomes" id="UP001604336"/>
    </source>
</evidence>
<organism evidence="3 4">
    <name type="scientific">Abeliophyllum distichum</name>
    <dbReference type="NCBI Taxonomy" id="126358"/>
    <lineage>
        <taxon>Eukaryota</taxon>
        <taxon>Viridiplantae</taxon>
        <taxon>Streptophyta</taxon>
        <taxon>Embryophyta</taxon>
        <taxon>Tracheophyta</taxon>
        <taxon>Spermatophyta</taxon>
        <taxon>Magnoliopsida</taxon>
        <taxon>eudicotyledons</taxon>
        <taxon>Gunneridae</taxon>
        <taxon>Pentapetalae</taxon>
        <taxon>asterids</taxon>
        <taxon>lamiids</taxon>
        <taxon>Lamiales</taxon>
        <taxon>Oleaceae</taxon>
        <taxon>Forsythieae</taxon>
        <taxon>Abeliophyllum</taxon>
    </lineage>
</organism>
<dbReference type="Pfam" id="PF25597">
    <property type="entry name" value="SH3_retrovirus"/>
    <property type="match status" value="1"/>
</dbReference>
<comment type="caution">
    <text evidence="3">The sequence shown here is derived from an EMBL/GenBank/DDBJ whole genome shotgun (WGS) entry which is preliminary data.</text>
</comment>
<dbReference type="EMBL" id="JBFOLK010000001">
    <property type="protein sequence ID" value="KAL2542000.1"/>
    <property type="molecule type" value="Genomic_DNA"/>
</dbReference>
<feature type="compositionally biased region" description="Polar residues" evidence="1">
    <location>
        <begin position="10"/>
        <end position="20"/>
    </location>
</feature>
<feature type="region of interest" description="Disordered" evidence="1">
    <location>
        <begin position="1"/>
        <end position="20"/>
    </location>
</feature>
<protein>
    <recommendedName>
        <fullName evidence="2">Retroviral polymerase SH3-like domain-containing protein</fullName>
    </recommendedName>
</protein>
<dbReference type="Proteomes" id="UP001604336">
    <property type="component" value="Unassembled WGS sequence"/>
</dbReference>
<evidence type="ECO:0000259" key="2">
    <source>
        <dbReference type="Pfam" id="PF25597"/>
    </source>
</evidence>
<name>A0ABD1W0J5_9LAMI</name>
<dbReference type="InterPro" id="IPR057670">
    <property type="entry name" value="SH3_retrovirus"/>
</dbReference>
<keyword evidence="4" id="KW-1185">Reference proteome</keyword>
<dbReference type="AlphaFoldDB" id="A0ABD1W0J5"/>
<reference evidence="4" key="1">
    <citation type="submission" date="2024-07" db="EMBL/GenBank/DDBJ databases">
        <title>Two chromosome-level genome assemblies of Korean endemic species Abeliophyllum distichum and Forsythia ovata (Oleaceae).</title>
        <authorList>
            <person name="Jang H."/>
        </authorList>
    </citation>
    <scope>NUCLEOTIDE SEQUENCE [LARGE SCALE GENOMIC DNA]</scope>
</reference>
<evidence type="ECO:0000256" key="1">
    <source>
        <dbReference type="SAM" id="MobiDB-lite"/>
    </source>
</evidence>
<accession>A0ABD1W0J5</accession>
<feature type="domain" description="Retroviral polymerase SH3-like" evidence="2">
    <location>
        <begin position="61"/>
        <end position="107"/>
    </location>
</feature>
<gene>
    <name evidence="3" type="ORF">Adt_02978</name>
</gene>
<sequence length="161" mass="18177">MAPTEEATPENVQAYNTHSDDNNFATYDACNMSHELEKLHEGMDAYTNIYHSKRAIQRCDESDKLEAKSDKCLFVGYPKETVGYYFYNPIEMKVIISKHVVFLDEGFILKDDNGSKVDLEEVQETINKIDQLDVPMAELASDEVQIGKVGTTSSQRHTSSA</sequence>
<evidence type="ECO:0000313" key="3">
    <source>
        <dbReference type="EMBL" id="KAL2542000.1"/>
    </source>
</evidence>